<protein>
    <submittedName>
        <fullName evidence="6">Recombinase XerD</fullName>
    </submittedName>
</protein>
<evidence type="ECO:0000259" key="5">
    <source>
        <dbReference type="PROSITE" id="PS51898"/>
    </source>
</evidence>
<evidence type="ECO:0000313" key="7">
    <source>
        <dbReference type="Proteomes" id="UP001497493"/>
    </source>
</evidence>
<dbReference type="Proteomes" id="UP001497493">
    <property type="component" value="Chromosome"/>
</dbReference>
<reference evidence="6 7" key="1">
    <citation type="submission" date="2024-04" db="EMBL/GenBank/DDBJ databases">
        <authorList>
            <person name="Cremers G."/>
        </authorList>
    </citation>
    <scope>NUCLEOTIDE SEQUENCE [LARGE SCALE GENOMIC DNA]</scope>
    <source>
        <strain evidence="6">MeCH1-AG</strain>
    </source>
</reference>
<evidence type="ECO:0000256" key="3">
    <source>
        <dbReference type="ARBA" id="ARBA00023125"/>
    </source>
</evidence>
<evidence type="ECO:0000313" key="6">
    <source>
        <dbReference type="EMBL" id="CAL1241920.1"/>
    </source>
</evidence>
<dbReference type="CDD" id="cd00796">
    <property type="entry name" value="INT_Rci_Hp1_C"/>
    <property type="match status" value="1"/>
</dbReference>
<dbReference type="InterPro" id="IPR050808">
    <property type="entry name" value="Phage_Integrase"/>
</dbReference>
<dbReference type="InterPro" id="IPR004107">
    <property type="entry name" value="Integrase_SAM-like_N"/>
</dbReference>
<name>A0ABP1CCF2_9GAMM</name>
<dbReference type="InterPro" id="IPR013762">
    <property type="entry name" value="Integrase-like_cat_sf"/>
</dbReference>
<dbReference type="InterPro" id="IPR025166">
    <property type="entry name" value="Integrase_DNA_bind_dom"/>
</dbReference>
<dbReference type="PROSITE" id="PS51898">
    <property type="entry name" value="TYR_RECOMBINASE"/>
    <property type="match status" value="1"/>
</dbReference>
<dbReference type="PANTHER" id="PTHR30629">
    <property type="entry name" value="PROPHAGE INTEGRASE"/>
    <property type="match status" value="1"/>
</dbReference>
<dbReference type="Pfam" id="PF13356">
    <property type="entry name" value="Arm-DNA-bind_3"/>
    <property type="match status" value="1"/>
</dbReference>
<dbReference type="InterPro" id="IPR011010">
    <property type="entry name" value="DNA_brk_join_enz"/>
</dbReference>
<evidence type="ECO:0000256" key="1">
    <source>
        <dbReference type="ARBA" id="ARBA00008857"/>
    </source>
</evidence>
<dbReference type="EMBL" id="OZ026884">
    <property type="protein sequence ID" value="CAL1241920.1"/>
    <property type="molecule type" value="Genomic_DNA"/>
</dbReference>
<dbReference type="InterPro" id="IPR010998">
    <property type="entry name" value="Integrase_recombinase_N"/>
</dbReference>
<proteinExistence type="inferred from homology"/>
<dbReference type="Gene3D" id="1.10.150.130">
    <property type="match status" value="1"/>
</dbReference>
<dbReference type="RefSeq" id="WP_348758390.1">
    <property type="nucleotide sequence ID" value="NZ_OZ026884.1"/>
</dbReference>
<evidence type="ECO:0000256" key="2">
    <source>
        <dbReference type="ARBA" id="ARBA00022908"/>
    </source>
</evidence>
<dbReference type="Gene3D" id="1.10.443.10">
    <property type="entry name" value="Intergrase catalytic core"/>
    <property type="match status" value="1"/>
</dbReference>
<sequence>MSDETAFNFTKRAIDALPLPAAGQRATYRDTKTPGLQLRITSAGVKTFVVFRRVNGKPERITLGKYPAMTIEQARARAADVNADIAMGVSPAAKRRADKADMPFAAFWKEYLERHARIRNKPRTVHEAEKTFRNYLSGLAGRKLSEITKADCQRLHHTIAKRTSGPTANRVLAVLSSAMSVAHDWGYLPGGNPAKGVKKFRERPRDRFLHADELPRFWQALLEEPNRDLADFFMVALLTGARRANVLAMRWEDVSLERAEWKIPETKNGEALTVPLVAAVVTLLSERRSFATGEWVFPGQGKTGHLVEPKSAWRRILARAGIEDLRVHDLRRTLGSSMAAAGVNTITTARTLGHKTLTMALRYQHLGTDPRRAAIEAGAGAILASAGVHEAAEVITLNKRGKT</sequence>
<dbReference type="PANTHER" id="PTHR30629:SF2">
    <property type="entry name" value="PROPHAGE INTEGRASE INTS-RELATED"/>
    <property type="match status" value="1"/>
</dbReference>
<dbReference type="SUPFAM" id="SSF56349">
    <property type="entry name" value="DNA breaking-rejoining enzymes"/>
    <property type="match status" value="1"/>
</dbReference>
<dbReference type="InterPro" id="IPR002104">
    <property type="entry name" value="Integrase_catalytic"/>
</dbReference>
<keyword evidence="7" id="KW-1185">Reference proteome</keyword>
<keyword evidence="4" id="KW-0233">DNA recombination</keyword>
<feature type="domain" description="Tyr recombinase" evidence="5">
    <location>
        <begin position="204"/>
        <end position="377"/>
    </location>
</feature>
<organism evidence="6 7">
    <name type="scientific">Candidatus Methylocalor cossyra</name>
    <dbReference type="NCBI Taxonomy" id="3108543"/>
    <lineage>
        <taxon>Bacteria</taxon>
        <taxon>Pseudomonadati</taxon>
        <taxon>Pseudomonadota</taxon>
        <taxon>Gammaproteobacteria</taxon>
        <taxon>Methylococcales</taxon>
        <taxon>Methylococcaceae</taxon>
        <taxon>Candidatus Methylocalor</taxon>
    </lineage>
</organism>
<dbReference type="Gene3D" id="3.30.160.390">
    <property type="entry name" value="Integrase, DNA-binding domain"/>
    <property type="match status" value="1"/>
</dbReference>
<comment type="similarity">
    <text evidence="1">Belongs to the 'phage' integrase family.</text>
</comment>
<dbReference type="Pfam" id="PF00589">
    <property type="entry name" value="Phage_integrase"/>
    <property type="match status" value="1"/>
</dbReference>
<gene>
    <name evidence="6" type="ORF">MECH1_V1_3144</name>
</gene>
<keyword evidence="2" id="KW-0229">DNA integration</keyword>
<dbReference type="Pfam" id="PF14659">
    <property type="entry name" value="Phage_int_SAM_3"/>
    <property type="match status" value="1"/>
</dbReference>
<keyword evidence="3" id="KW-0238">DNA-binding</keyword>
<evidence type="ECO:0000256" key="4">
    <source>
        <dbReference type="ARBA" id="ARBA00023172"/>
    </source>
</evidence>
<accession>A0ABP1CCF2</accession>
<dbReference type="InterPro" id="IPR038488">
    <property type="entry name" value="Integrase_DNA-bd_sf"/>
</dbReference>